<keyword evidence="2" id="KW-1133">Transmembrane helix</keyword>
<evidence type="ECO:0000256" key="1">
    <source>
        <dbReference type="SAM" id="MobiDB-lite"/>
    </source>
</evidence>
<dbReference type="RefSeq" id="WP_406255977.1">
    <property type="nucleotide sequence ID" value="NZ_CP108125.1"/>
</dbReference>
<sequence length="217" mass="23044">MSSGRRSLADHPVIVIITVVAAVVGLIVGVKELNGTDSAPPSVAAPTATDTDTTLRTPAATQAAPTQEEDMPTQDEEPEASEPAREPVTQPVEEEPSRAAAVQSPGHTAPLVVRIKLGSSGKTGPDTYRVGSRPGANTEVYDDTGRLDRGCYVQWTLSRGSEVVRRVTSGRCRPPSITLFNFEDSLDEPGSYILKADVTTDWRQTGTESVTFNVVPG</sequence>
<evidence type="ECO:0000313" key="3">
    <source>
        <dbReference type="EMBL" id="WTO81020.1"/>
    </source>
</evidence>
<evidence type="ECO:0000313" key="4">
    <source>
        <dbReference type="Proteomes" id="UP001622690"/>
    </source>
</evidence>
<accession>A0ABZ1IN18</accession>
<gene>
    <name evidence="3" type="ORF">OHU27_00740</name>
</gene>
<keyword evidence="2" id="KW-0472">Membrane</keyword>
<proteinExistence type="predicted"/>
<name>A0ABZ1IN18_9ACTN</name>
<feature type="compositionally biased region" description="Low complexity" evidence="1">
    <location>
        <begin position="33"/>
        <end position="66"/>
    </location>
</feature>
<reference evidence="3 4" key="1">
    <citation type="submission" date="2022-10" db="EMBL/GenBank/DDBJ databases">
        <title>The complete genomes of actinobacterial strains from the NBC collection.</title>
        <authorList>
            <person name="Joergensen T.S."/>
            <person name="Alvarez Arevalo M."/>
            <person name="Sterndorff E.B."/>
            <person name="Faurdal D."/>
            <person name="Vuksanovic O."/>
            <person name="Mourched A.-S."/>
            <person name="Charusanti P."/>
            <person name="Shaw S."/>
            <person name="Blin K."/>
            <person name="Weber T."/>
        </authorList>
    </citation>
    <scope>NUCLEOTIDE SEQUENCE [LARGE SCALE GENOMIC DNA]</scope>
    <source>
        <strain evidence="3 4">NBC_00206</strain>
    </source>
</reference>
<feature type="region of interest" description="Disordered" evidence="1">
    <location>
        <begin position="33"/>
        <end position="141"/>
    </location>
</feature>
<evidence type="ECO:0008006" key="5">
    <source>
        <dbReference type="Google" id="ProtNLM"/>
    </source>
</evidence>
<organism evidence="3 4">
    <name type="scientific">Streptomyces nigra</name>
    <dbReference type="NCBI Taxonomy" id="1827580"/>
    <lineage>
        <taxon>Bacteria</taxon>
        <taxon>Bacillati</taxon>
        <taxon>Actinomycetota</taxon>
        <taxon>Actinomycetes</taxon>
        <taxon>Kitasatosporales</taxon>
        <taxon>Streptomycetaceae</taxon>
        <taxon>Streptomyces</taxon>
    </lineage>
</organism>
<keyword evidence="4" id="KW-1185">Reference proteome</keyword>
<protein>
    <recommendedName>
        <fullName evidence="5">Serine/threonine protein kinase</fullName>
    </recommendedName>
</protein>
<dbReference type="EMBL" id="CP108125">
    <property type="protein sequence ID" value="WTO81020.1"/>
    <property type="molecule type" value="Genomic_DNA"/>
</dbReference>
<dbReference type="Proteomes" id="UP001622690">
    <property type="component" value="Chromosome"/>
</dbReference>
<evidence type="ECO:0000256" key="2">
    <source>
        <dbReference type="SAM" id="Phobius"/>
    </source>
</evidence>
<feature type="compositionally biased region" description="Acidic residues" evidence="1">
    <location>
        <begin position="67"/>
        <end position="80"/>
    </location>
</feature>
<feature type="transmembrane region" description="Helical" evidence="2">
    <location>
        <begin position="12"/>
        <end position="30"/>
    </location>
</feature>
<keyword evidence="2" id="KW-0812">Transmembrane</keyword>